<organism evidence="2 3">
    <name type="scientific">Colletotrichum liriopes</name>
    <dbReference type="NCBI Taxonomy" id="708192"/>
    <lineage>
        <taxon>Eukaryota</taxon>
        <taxon>Fungi</taxon>
        <taxon>Dikarya</taxon>
        <taxon>Ascomycota</taxon>
        <taxon>Pezizomycotina</taxon>
        <taxon>Sordariomycetes</taxon>
        <taxon>Hypocreomycetidae</taxon>
        <taxon>Glomerellales</taxon>
        <taxon>Glomerellaceae</taxon>
        <taxon>Colletotrichum</taxon>
        <taxon>Colletotrichum spaethianum species complex</taxon>
    </lineage>
</organism>
<gene>
    <name evidence="2" type="ORF">ColLi_12720</name>
</gene>
<evidence type="ECO:0000256" key="1">
    <source>
        <dbReference type="SAM" id="MobiDB-lite"/>
    </source>
</evidence>
<protein>
    <submittedName>
        <fullName evidence="2">Uncharacterized protein</fullName>
    </submittedName>
</protein>
<comment type="caution">
    <text evidence="2">The sequence shown here is derived from an EMBL/GenBank/DDBJ whole genome shotgun (WGS) entry which is preliminary data.</text>
</comment>
<dbReference type="Proteomes" id="UP001055172">
    <property type="component" value="Unassembled WGS sequence"/>
</dbReference>
<reference evidence="2 3" key="1">
    <citation type="submission" date="2021-07" db="EMBL/GenBank/DDBJ databases">
        <title>Genome data of Colletotrichum spaethianum.</title>
        <authorList>
            <person name="Utami Y.D."/>
            <person name="Hiruma K."/>
        </authorList>
    </citation>
    <scope>NUCLEOTIDE SEQUENCE [LARGE SCALE GENOMIC DNA]</scope>
    <source>
        <strain evidence="2 3">MAFF 242679</strain>
    </source>
</reference>
<name>A0AA37H0W4_9PEZI</name>
<accession>A0AA37H0W4</accession>
<evidence type="ECO:0000313" key="3">
    <source>
        <dbReference type="Proteomes" id="UP001055172"/>
    </source>
</evidence>
<feature type="compositionally biased region" description="Acidic residues" evidence="1">
    <location>
        <begin position="76"/>
        <end position="98"/>
    </location>
</feature>
<feature type="compositionally biased region" description="Basic residues" evidence="1">
    <location>
        <begin position="36"/>
        <end position="46"/>
    </location>
</feature>
<dbReference type="AlphaFoldDB" id="A0AA37H0W4"/>
<feature type="region of interest" description="Disordered" evidence="1">
    <location>
        <begin position="24"/>
        <end position="143"/>
    </location>
</feature>
<keyword evidence="3" id="KW-1185">Reference proteome</keyword>
<dbReference type="EMBL" id="BPPX01000046">
    <property type="protein sequence ID" value="GJC89882.1"/>
    <property type="molecule type" value="Genomic_DNA"/>
</dbReference>
<proteinExistence type="predicted"/>
<evidence type="ECO:0000313" key="2">
    <source>
        <dbReference type="EMBL" id="GJC89882.1"/>
    </source>
</evidence>
<feature type="compositionally biased region" description="Basic and acidic residues" evidence="1">
    <location>
        <begin position="121"/>
        <end position="143"/>
    </location>
</feature>
<sequence length="204" mass="22321">MDKGTQGVDKKAKGLVATDINWANAEYASVKPPASMRKRPAARSRPVKPPVLLETIAEVSVDNLDQTYHSEHADTESDTSSEPESDDSNEDSAFEEDSLIQADNSFRGDIEVEEEDAQACDETRGEDDSRAKDNTQDDDPIREYDAMGNANTLTVNKPPESLNLLVPFNDDEHWTLAVVTASAGLAIREPWPTLASPQSWSASD</sequence>